<dbReference type="AlphaFoldDB" id="A0A8H3LRY4"/>
<name>A0A8H3LRY4_9GLOM</name>
<dbReference type="InterPro" id="IPR057456">
    <property type="entry name" value="Znf_C17orf113"/>
</dbReference>
<dbReference type="Pfam" id="PF25431">
    <property type="entry name" value="zf-C17orf113"/>
    <property type="match status" value="1"/>
</dbReference>
<evidence type="ECO:0000259" key="1">
    <source>
        <dbReference type="Pfam" id="PF25431"/>
    </source>
</evidence>
<feature type="domain" description="C17orf113 probable zinc finger" evidence="1">
    <location>
        <begin position="70"/>
        <end position="108"/>
    </location>
</feature>
<gene>
    <name evidence="2" type="ORF">RCL2_001840900</name>
</gene>
<evidence type="ECO:0000313" key="2">
    <source>
        <dbReference type="EMBL" id="GES91607.1"/>
    </source>
</evidence>
<comment type="caution">
    <text evidence="2">The sequence shown here is derived from an EMBL/GenBank/DDBJ whole genome shotgun (WGS) entry which is preliminary data.</text>
</comment>
<reference evidence="2" key="1">
    <citation type="submission" date="2019-10" db="EMBL/GenBank/DDBJ databases">
        <title>Conservation and host-specific expression of non-tandemly repeated heterogenous ribosome RNA gene in arbuscular mycorrhizal fungi.</title>
        <authorList>
            <person name="Maeda T."/>
            <person name="Kobayashi Y."/>
            <person name="Nakagawa T."/>
            <person name="Ezawa T."/>
            <person name="Yamaguchi K."/>
            <person name="Bino T."/>
            <person name="Nishimoto Y."/>
            <person name="Shigenobu S."/>
            <person name="Kawaguchi M."/>
        </authorList>
    </citation>
    <scope>NUCLEOTIDE SEQUENCE</scope>
    <source>
        <strain evidence="2">HR1</strain>
    </source>
</reference>
<accession>A0A8H3LRY4</accession>
<dbReference type="EMBL" id="BLAL01000206">
    <property type="protein sequence ID" value="GES91607.1"/>
    <property type="molecule type" value="Genomic_DNA"/>
</dbReference>
<evidence type="ECO:0000313" key="3">
    <source>
        <dbReference type="Proteomes" id="UP000615446"/>
    </source>
</evidence>
<protein>
    <submittedName>
        <fullName evidence="2">Zinc finger protein 862-like</fullName>
    </submittedName>
</protein>
<sequence length="197" mass="22587">MSVEQYFKKKISNKDMDEIDDNEFNVIDSDLEETNTNINKKQIQKNINFKKKKTRLLIKKKTEGFQEECHKKLNRFGKEGSKNFKTSALSEHASTKDHTDATNLEISRAEFIRVSNNSIDKAQNHIGSLMKIIFWLAENDISLNKLSEVVKLCRILGCPQLISASSTINYENNVSGREILSAISISIEETIWNQCLK</sequence>
<dbReference type="OrthoDB" id="2422423at2759"/>
<proteinExistence type="predicted"/>
<organism evidence="2 3">
    <name type="scientific">Rhizophagus clarus</name>
    <dbReference type="NCBI Taxonomy" id="94130"/>
    <lineage>
        <taxon>Eukaryota</taxon>
        <taxon>Fungi</taxon>
        <taxon>Fungi incertae sedis</taxon>
        <taxon>Mucoromycota</taxon>
        <taxon>Glomeromycotina</taxon>
        <taxon>Glomeromycetes</taxon>
        <taxon>Glomerales</taxon>
        <taxon>Glomeraceae</taxon>
        <taxon>Rhizophagus</taxon>
    </lineage>
</organism>
<dbReference type="Proteomes" id="UP000615446">
    <property type="component" value="Unassembled WGS sequence"/>
</dbReference>